<evidence type="ECO:0000256" key="1">
    <source>
        <dbReference type="SAM" id="SignalP"/>
    </source>
</evidence>
<gene>
    <name evidence="2" type="ORF">H8S18_07750</name>
</gene>
<reference evidence="2 3" key="1">
    <citation type="submission" date="2020-08" db="EMBL/GenBank/DDBJ databases">
        <title>Genome public.</title>
        <authorList>
            <person name="Liu C."/>
            <person name="Sun Q."/>
        </authorList>
    </citation>
    <scope>NUCLEOTIDE SEQUENCE [LARGE SCALE GENOMIC DNA]</scope>
    <source>
        <strain evidence="2 3">NSJ-35</strain>
    </source>
</reference>
<name>A0ABR7EEM3_9FIRM</name>
<evidence type="ECO:0000313" key="2">
    <source>
        <dbReference type="EMBL" id="MBC5648227.1"/>
    </source>
</evidence>
<comment type="caution">
    <text evidence="2">The sequence shown here is derived from an EMBL/GenBank/DDBJ whole genome shotgun (WGS) entry which is preliminary data.</text>
</comment>
<dbReference type="PROSITE" id="PS51257">
    <property type="entry name" value="PROKAR_LIPOPROTEIN"/>
    <property type="match status" value="1"/>
</dbReference>
<protein>
    <submittedName>
        <fullName evidence="2">Uncharacterized protein</fullName>
    </submittedName>
</protein>
<evidence type="ECO:0000313" key="3">
    <source>
        <dbReference type="Proteomes" id="UP000606889"/>
    </source>
</evidence>
<feature type="chain" id="PRO_5047287838" evidence="1">
    <location>
        <begin position="28"/>
        <end position="142"/>
    </location>
</feature>
<keyword evidence="3" id="KW-1185">Reference proteome</keyword>
<accession>A0ABR7EEM3</accession>
<dbReference type="EMBL" id="JACOON010000004">
    <property type="protein sequence ID" value="MBC5648227.1"/>
    <property type="molecule type" value="Genomic_DNA"/>
</dbReference>
<dbReference type="Proteomes" id="UP000606889">
    <property type="component" value="Unassembled WGS sequence"/>
</dbReference>
<proteinExistence type="predicted"/>
<dbReference type="RefSeq" id="WP_186857742.1">
    <property type="nucleotide sequence ID" value="NZ_JACOON010000004.1"/>
</dbReference>
<sequence length="142" mass="15576">MKKIKTILILSLAAAMLFMAGCVSSTAQSIKVGEDEIPSLYSIIGEKKITGTETNTENDIKSTTVTYEPGSITEREAVDYMLELIASHGFSIQQDAIEQENGKYYQLTKDSETDGKYIVVSLYVEEEGSTVIKYMVGGVDIL</sequence>
<keyword evidence="1" id="KW-0732">Signal</keyword>
<organism evidence="2 3">
    <name type="scientific">Christensenella tenuis</name>
    <dbReference type="NCBI Taxonomy" id="2763033"/>
    <lineage>
        <taxon>Bacteria</taxon>
        <taxon>Bacillati</taxon>
        <taxon>Bacillota</taxon>
        <taxon>Clostridia</taxon>
        <taxon>Christensenellales</taxon>
        <taxon>Christensenellaceae</taxon>
        <taxon>Christensenella</taxon>
    </lineage>
</organism>
<feature type="signal peptide" evidence="1">
    <location>
        <begin position="1"/>
        <end position="27"/>
    </location>
</feature>